<keyword evidence="6" id="KW-1185">Reference proteome</keyword>
<dbReference type="InterPro" id="IPR039424">
    <property type="entry name" value="SBP_5"/>
</dbReference>
<keyword evidence="3" id="KW-0732">Signal</keyword>
<evidence type="ECO:0000313" key="5">
    <source>
        <dbReference type="EMBL" id="KJC63639.1"/>
    </source>
</evidence>
<accession>A0ABR5CDE8</accession>
<sequence length="462" mass="50906">MAINQSLSDWEPLNTPNSAYTSLVYEGLMGLEPDGATITPALATEWVNNPLDIEFTLREGVLFQDGTKFDAAAVVKNLERMRDTPSQWQNAMDSVSAIEAVDDTHVKITLDAPSPNFFPSLAQRGAMMIAPSVLDDGTFKENPVGTGPWKYDKADSTSGSKIVATAFDQYWDAANRGPNKVEITYIGDPNSLLNALRTGEQDVVWTNAATTKQADAAGFTTENYPALTFQLLMMDTADTFANADVRKAICYAMNPQDYIDTLFGGEGDVLSQHLRPNQPGYVDSLKGYSHDVDKAKKIMNSIGNPKVGFTLIVYSDLLPVANLFQSEMAEIGIDVKVEAPTFNQYFSTYRNGQYPATILAEGADTGPYDWYLYHFAENGGGNPYKVKYPEIDAIAQKALNAATDDEADKAWQDMTQTVNDEALECGFFTYTGFWAYDKKTVDNIVSTQGDVAVFRYKEAKLR</sequence>
<protein>
    <recommendedName>
        <fullName evidence="4">Solute-binding protein family 5 domain-containing protein</fullName>
    </recommendedName>
</protein>
<gene>
    <name evidence="5" type="ORF">TZ00_14030</name>
</gene>
<dbReference type="Proteomes" id="UP000032503">
    <property type="component" value="Unassembled WGS sequence"/>
</dbReference>
<dbReference type="CDD" id="cd00995">
    <property type="entry name" value="PBP2_NikA_DppA_OppA_like"/>
    <property type="match status" value="1"/>
</dbReference>
<evidence type="ECO:0000256" key="3">
    <source>
        <dbReference type="ARBA" id="ARBA00022729"/>
    </source>
</evidence>
<organism evidence="5 6">
    <name type="scientific">Agreia bicolorata</name>
    <dbReference type="NCBI Taxonomy" id="110935"/>
    <lineage>
        <taxon>Bacteria</taxon>
        <taxon>Bacillati</taxon>
        <taxon>Actinomycetota</taxon>
        <taxon>Actinomycetes</taxon>
        <taxon>Micrococcales</taxon>
        <taxon>Microbacteriaceae</taxon>
        <taxon>Agreia</taxon>
    </lineage>
</organism>
<evidence type="ECO:0000256" key="1">
    <source>
        <dbReference type="ARBA" id="ARBA00005695"/>
    </source>
</evidence>
<dbReference type="SUPFAM" id="SSF53850">
    <property type="entry name" value="Periplasmic binding protein-like II"/>
    <property type="match status" value="1"/>
</dbReference>
<dbReference type="PANTHER" id="PTHR30290">
    <property type="entry name" value="PERIPLASMIC BINDING COMPONENT OF ABC TRANSPORTER"/>
    <property type="match status" value="1"/>
</dbReference>
<dbReference type="InterPro" id="IPR030678">
    <property type="entry name" value="Peptide/Ni-bd"/>
</dbReference>
<dbReference type="Gene3D" id="3.10.105.10">
    <property type="entry name" value="Dipeptide-binding Protein, Domain 3"/>
    <property type="match status" value="1"/>
</dbReference>
<evidence type="ECO:0000313" key="6">
    <source>
        <dbReference type="Proteomes" id="UP000032503"/>
    </source>
</evidence>
<evidence type="ECO:0000259" key="4">
    <source>
        <dbReference type="Pfam" id="PF00496"/>
    </source>
</evidence>
<evidence type="ECO:0000256" key="2">
    <source>
        <dbReference type="ARBA" id="ARBA00022448"/>
    </source>
</evidence>
<comment type="similarity">
    <text evidence="1">Belongs to the bacterial solute-binding protein 5 family.</text>
</comment>
<comment type="caution">
    <text evidence="5">The sequence shown here is derived from an EMBL/GenBank/DDBJ whole genome shotgun (WGS) entry which is preliminary data.</text>
</comment>
<dbReference type="Gene3D" id="3.40.190.10">
    <property type="entry name" value="Periplasmic binding protein-like II"/>
    <property type="match status" value="1"/>
</dbReference>
<dbReference type="EMBL" id="JYFC01000006">
    <property type="protein sequence ID" value="KJC63639.1"/>
    <property type="molecule type" value="Genomic_DNA"/>
</dbReference>
<feature type="domain" description="Solute-binding protein family 5" evidence="4">
    <location>
        <begin position="37"/>
        <end position="381"/>
    </location>
</feature>
<dbReference type="Pfam" id="PF00496">
    <property type="entry name" value="SBP_bac_5"/>
    <property type="match status" value="1"/>
</dbReference>
<dbReference type="PANTHER" id="PTHR30290:SF9">
    <property type="entry name" value="OLIGOPEPTIDE-BINDING PROTEIN APPA"/>
    <property type="match status" value="1"/>
</dbReference>
<dbReference type="PIRSF" id="PIRSF002741">
    <property type="entry name" value="MppA"/>
    <property type="match status" value="1"/>
</dbReference>
<name>A0ABR5CDE8_9MICO</name>
<dbReference type="InterPro" id="IPR000914">
    <property type="entry name" value="SBP_5_dom"/>
</dbReference>
<proteinExistence type="inferred from homology"/>
<keyword evidence="2" id="KW-0813">Transport</keyword>
<reference evidence="5 6" key="1">
    <citation type="journal article" date="2001" name="Int. J. Syst. Evol. Microbiol.">
        <title>Agreia bicolorata gen. nov., sp. nov., to accommodate actinobacteria isolated from narrow reed grass infected by the nematode Heteroanguina graminophila.</title>
        <authorList>
            <person name="Evtushenko L.I."/>
            <person name="Dorofeeva L.V."/>
            <person name="Dobrovolskaya T.G."/>
            <person name="Streshinskaya G.M."/>
            <person name="Subbotin S.A."/>
            <person name="Tiedje J.M."/>
        </authorList>
    </citation>
    <scope>NUCLEOTIDE SEQUENCE [LARGE SCALE GENOMIC DNA]</scope>
    <source>
        <strain evidence="5 6">VKM Ac-1804</strain>
    </source>
</reference>